<evidence type="ECO:0000256" key="1">
    <source>
        <dbReference type="SAM" id="MobiDB-lite"/>
    </source>
</evidence>
<evidence type="ECO:0000313" key="4">
    <source>
        <dbReference type="EMBL" id="QMS99469.1"/>
    </source>
</evidence>
<keyword evidence="2" id="KW-0732">Signal</keyword>
<dbReference type="EMBL" id="CP059472">
    <property type="protein sequence ID" value="QMS99469.1"/>
    <property type="molecule type" value="Genomic_DNA"/>
</dbReference>
<organism evidence="4 5">
    <name type="scientific">Marnyiella aurantia</name>
    <dbReference type="NCBI Taxonomy" id="2758037"/>
    <lineage>
        <taxon>Bacteria</taxon>
        <taxon>Pseudomonadati</taxon>
        <taxon>Bacteroidota</taxon>
        <taxon>Flavobacteriia</taxon>
        <taxon>Flavobacteriales</taxon>
        <taxon>Weeksellaceae</taxon>
        <taxon>Marnyiella</taxon>
    </lineage>
</organism>
<reference evidence="6" key="2">
    <citation type="submission" date="2020-07" db="EMBL/GenBank/DDBJ databases">
        <title>Flavobacterium sp. xlx-214.</title>
        <authorList>
            <person name="Yang C."/>
        </authorList>
    </citation>
    <scope>NUCLEOTIDE SEQUENCE [LARGE SCALE GENOMIC DNA]</scope>
    <source>
        <strain evidence="6">CX-624</strain>
    </source>
</reference>
<protein>
    <recommendedName>
        <fullName evidence="7">VCBS repeat-containing protein</fullName>
    </recommendedName>
</protein>
<reference evidence="4 5" key="1">
    <citation type="submission" date="2020-07" db="EMBL/GenBank/DDBJ databases">
        <title>Chryseobacterium sp.cx-624.</title>
        <authorList>
            <person name="Yang C."/>
        </authorList>
    </citation>
    <scope>NUCLEOTIDE SEQUENCE [LARGE SCALE GENOMIC DNA]</scope>
    <source>
        <strain evidence="5">cx-624</strain>
        <strain evidence="4">Cx-624</strain>
    </source>
</reference>
<dbReference type="EMBL" id="JACEUX010000005">
    <property type="protein sequence ID" value="MBA5247846.1"/>
    <property type="molecule type" value="Genomic_DNA"/>
</dbReference>
<feature type="chain" id="PRO_5044656415" description="VCBS repeat-containing protein" evidence="2">
    <location>
        <begin position="19"/>
        <end position="221"/>
    </location>
</feature>
<dbReference type="KEGG" id="cbau:H1R16_05575"/>
<evidence type="ECO:0000256" key="2">
    <source>
        <dbReference type="SAM" id="SignalP"/>
    </source>
</evidence>
<gene>
    <name evidence="4" type="ORF">H1R16_05575</name>
    <name evidence="3" type="ORF">H2507_11785</name>
</gene>
<dbReference type="AlphaFoldDB" id="A0A7D7R7C2"/>
<name>A0A7D7R7C2_9FLAO</name>
<evidence type="ECO:0000313" key="6">
    <source>
        <dbReference type="Proteomes" id="UP000539710"/>
    </source>
</evidence>
<dbReference type="Proteomes" id="UP000539710">
    <property type="component" value="Unassembled WGS sequence"/>
</dbReference>
<accession>A0A7D7R7C2</accession>
<feature type="region of interest" description="Disordered" evidence="1">
    <location>
        <begin position="47"/>
        <end position="72"/>
    </location>
</feature>
<sequence>MKPLLFLPLLLVMSYGLAQNPPKTQMSKHVDAAAALAGSLIKALKKEKKIPGTNTKPPVPAPSKSSEAPSVSEVGLSPVAQKLFHGVASKLTNDGKNKVAAASKFAVSKSDKNLFSFEGDDEAPFAVEVIVTDLNDDGTEEIIFQWGNSYWSGQAGTSCLLLVKNPKNGSYEQNLGFPGIAEIRDTKTNGYRDLLIGGPGFEFPVYKWNGKSYEQKGTVKQ</sequence>
<proteinExistence type="predicted"/>
<dbReference type="Proteomes" id="UP000515349">
    <property type="component" value="Chromosome"/>
</dbReference>
<evidence type="ECO:0008006" key="7">
    <source>
        <dbReference type="Google" id="ProtNLM"/>
    </source>
</evidence>
<dbReference type="RefSeq" id="WP_181887945.1">
    <property type="nucleotide sequence ID" value="NZ_CP059472.1"/>
</dbReference>
<reference evidence="3" key="3">
    <citation type="submission" date="2020-07" db="EMBL/GenBank/DDBJ databases">
        <authorList>
            <person name="Yang C."/>
        </authorList>
    </citation>
    <scope>NUCLEOTIDE SEQUENCE</scope>
    <source>
        <strain evidence="3">Cx-624</strain>
    </source>
</reference>
<dbReference type="SUPFAM" id="SSF69318">
    <property type="entry name" value="Integrin alpha N-terminal domain"/>
    <property type="match status" value="1"/>
</dbReference>
<dbReference type="InterPro" id="IPR028994">
    <property type="entry name" value="Integrin_alpha_N"/>
</dbReference>
<evidence type="ECO:0000313" key="5">
    <source>
        <dbReference type="Proteomes" id="UP000515349"/>
    </source>
</evidence>
<feature type="signal peptide" evidence="2">
    <location>
        <begin position="1"/>
        <end position="18"/>
    </location>
</feature>
<evidence type="ECO:0000313" key="3">
    <source>
        <dbReference type="EMBL" id="MBA5247846.1"/>
    </source>
</evidence>
<keyword evidence="6" id="KW-1185">Reference proteome</keyword>